<gene>
    <name evidence="2" type="ORF">Q5H91_13120</name>
</gene>
<evidence type="ECO:0000313" key="3">
    <source>
        <dbReference type="Proteomes" id="UP001230685"/>
    </source>
</evidence>
<feature type="signal peptide" evidence="1">
    <location>
        <begin position="1"/>
        <end position="25"/>
    </location>
</feature>
<keyword evidence="3" id="KW-1185">Reference proteome</keyword>
<keyword evidence="1" id="KW-0732">Signal</keyword>
<dbReference type="EMBL" id="JAUUDS010000007">
    <property type="protein sequence ID" value="MDP1028158.1"/>
    <property type="molecule type" value="Genomic_DNA"/>
</dbReference>
<comment type="caution">
    <text evidence="2">The sequence shown here is derived from an EMBL/GenBank/DDBJ whole genome shotgun (WGS) entry which is preliminary data.</text>
</comment>
<sequence>MHSLVLRIVAGSALASLCAAAPTLAAEGRAGGKLLLTDGITTVEGSAGGGIASWAVIAGQETNAGVGGAASATLIALPDFTLTSLGGAIGIRDRIELSYARQRFDTRDAGAALGLGKGFTFGQQVFGAKLRLVGDAVWDQDRWLPQISVGVQHRRTTQGAVIAAVGGRHDRGTDVYASATKLILSRGLLLNGTVRLTKANQWGLLGFGGDRRDRHTAQFEGSAALLLSPRLAIGGEYRTKPDNLGFAAENDAVDLFAAWALHRHLTLTAAYADLGAIATVRGQRGLFVQLRSAF</sequence>
<name>A0ABT9EMH4_9SPHN</name>
<dbReference type="RefSeq" id="WP_305173871.1">
    <property type="nucleotide sequence ID" value="NZ_JAUUDS010000007.1"/>
</dbReference>
<evidence type="ECO:0000313" key="2">
    <source>
        <dbReference type="EMBL" id="MDP1028158.1"/>
    </source>
</evidence>
<evidence type="ECO:0000256" key="1">
    <source>
        <dbReference type="SAM" id="SignalP"/>
    </source>
</evidence>
<dbReference type="Pfam" id="PF11231">
    <property type="entry name" value="DUF3034"/>
    <property type="match status" value="1"/>
</dbReference>
<reference evidence="2 3" key="1">
    <citation type="submission" date="2023-07" db="EMBL/GenBank/DDBJ databases">
        <authorList>
            <person name="Kim M.K."/>
        </authorList>
    </citation>
    <scope>NUCLEOTIDE SEQUENCE [LARGE SCALE GENOMIC DNA]</scope>
    <source>
        <strain evidence="2 3">KR1UV-12</strain>
    </source>
</reference>
<proteinExistence type="predicted"/>
<feature type="chain" id="PRO_5045410585" evidence="1">
    <location>
        <begin position="26"/>
        <end position="294"/>
    </location>
</feature>
<dbReference type="InterPro" id="IPR021393">
    <property type="entry name" value="DUF3034"/>
</dbReference>
<protein>
    <submittedName>
        <fullName evidence="2">DUF3034 family protein</fullName>
    </submittedName>
</protein>
<dbReference type="Proteomes" id="UP001230685">
    <property type="component" value="Unassembled WGS sequence"/>
</dbReference>
<accession>A0ABT9EMH4</accession>
<organism evidence="2 3">
    <name type="scientific">Sphingomonas aurea</name>
    <dbReference type="NCBI Taxonomy" id="3063994"/>
    <lineage>
        <taxon>Bacteria</taxon>
        <taxon>Pseudomonadati</taxon>
        <taxon>Pseudomonadota</taxon>
        <taxon>Alphaproteobacteria</taxon>
        <taxon>Sphingomonadales</taxon>
        <taxon>Sphingomonadaceae</taxon>
        <taxon>Sphingomonas</taxon>
    </lineage>
</organism>